<gene>
    <name evidence="2" type="ORF">SSLN_LOCUS16884</name>
</gene>
<dbReference type="Proteomes" id="UP000275846">
    <property type="component" value="Unassembled WGS sequence"/>
</dbReference>
<evidence type="ECO:0000256" key="1">
    <source>
        <dbReference type="SAM" id="MobiDB-lite"/>
    </source>
</evidence>
<protein>
    <submittedName>
        <fullName evidence="2 4">Uncharacterized protein</fullName>
    </submittedName>
</protein>
<name>A0A183TK87_SCHSO</name>
<feature type="compositionally biased region" description="Basic and acidic residues" evidence="1">
    <location>
        <begin position="81"/>
        <end position="90"/>
    </location>
</feature>
<proteinExistence type="predicted"/>
<keyword evidence="3" id="KW-1185">Reference proteome</keyword>
<reference evidence="2 3" key="2">
    <citation type="submission" date="2018-11" db="EMBL/GenBank/DDBJ databases">
        <authorList>
            <consortium name="Pathogen Informatics"/>
        </authorList>
    </citation>
    <scope>NUCLEOTIDE SEQUENCE [LARGE SCALE GENOMIC DNA]</scope>
    <source>
        <strain evidence="2 3">NST_G2</strain>
    </source>
</reference>
<evidence type="ECO:0000313" key="4">
    <source>
        <dbReference type="WBParaSite" id="SSLN_0001753201-mRNA-1"/>
    </source>
</evidence>
<dbReference type="EMBL" id="UYSU01041647">
    <property type="protein sequence ID" value="VDM03270.1"/>
    <property type="molecule type" value="Genomic_DNA"/>
</dbReference>
<reference evidence="4" key="1">
    <citation type="submission" date="2016-06" db="UniProtKB">
        <authorList>
            <consortium name="WormBaseParasite"/>
        </authorList>
    </citation>
    <scope>IDENTIFICATION</scope>
</reference>
<evidence type="ECO:0000313" key="3">
    <source>
        <dbReference type="Proteomes" id="UP000275846"/>
    </source>
</evidence>
<sequence>MDLFSLVTEHCANSGRMFIFQNAEILSRGNDSVTRETIEAWHMESTSINRCVTLPAAYQALRAQLIEPTALSPPPPPEPGVKTESRRSEMGEGAGGTVRAGQLADAEAGAAAGDLVYVNYVHDQAPQRC</sequence>
<dbReference type="AlphaFoldDB" id="A0A183TK87"/>
<organism evidence="4">
    <name type="scientific">Schistocephalus solidus</name>
    <name type="common">Tapeworm</name>
    <dbReference type="NCBI Taxonomy" id="70667"/>
    <lineage>
        <taxon>Eukaryota</taxon>
        <taxon>Metazoa</taxon>
        <taxon>Spiralia</taxon>
        <taxon>Lophotrochozoa</taxon>
        <taxon>Platyhelminthes</taxon>
        <taxon>Cestoda</taxon>
        <taxon>Eucestoda</taxon>
        <taxon>Diphyllobothriidea</taxon>
        <taxon>Diphyllobothriidae</taxon>
        <taxon>Schistocephalus</taxon>
    </lineage>
</organism>
<evidence type="ECO:0000313" key="2">
    <source>
        <dbReference type="EMBL" id="VDM03270.1"/>
    </source>
</evidence>
<accession>A0A183TK87</accession>
<feature type="region of interest" description="Disordered" evidence="1">
    <location>
        <begin position="67"/>
        <end position="99"/>
    </location>
</feature>
<dbReference type="WBParaSite" id="SSLN_0001753201-mRNA-1">
    <property type="protein sequence ID" value="SSLN_0001753201-mRNA-1"/>
    <property type="gene ID" value="SSLN_0001753201"/>
</dbReference>